<name>A0A1C7M5Y0_GRIFR</name>
<organism evidence="1 2">
    <name type="scientific">Grifola frondosa</name>
    <name type="common">Maitake</name>
    <name type="synonym">Polyporus frondosus</name>
    <dbReference type="NCBI Taxonomy" id="5627"/>
    <lineage>
        <taxon>Eukaryota</taxon>
        <taxon>Fungi</taxon>
        <taxon>Dikarya</taxon>
        <taxon>Basidiomycota</taxon>
        <taxon>Agaricomycotina</taxon>
        <taxon>Agaricomycetes</taxon>
        <taxon>Polyporales</taxon>
        <taxon>Grifolaceae</taxon>
        <taxon>Grifola</taxon>
    </lineage>
</organism>
<protein>
    <submittedName>
        <fullName evidence="1">Uncharacterized protein</fullName>
    </submittedName>
</protein>
<dbReference type="AlphaFoldDB" id="A0A1C7M5Y0"/>
<sequence>MSHSVLTPVTLASALKAWAGLYMEVPPDLPWATIVKSRLLTSRRPISGTFSEDAASTAGSQAPRIALHATILRHMRMAHMAVGSSCASSVGRVAGP</sequence>
<proteinExistence type="predicted"/>
<keyword evidence="2" id="KW-1185">Reference proteome</keyword>
<evidence type="ECO:0000313" key="2">
    <source>
        <dbReference type="Proteomes" id="UP000092993"/>
    </source>
</evidence>
<comment type="caution">
    <text evidence="1">The sequence shown here is derived from an EMBL/GenBank/DDBJ whole genome shotgun (WGS) entry which is preliminary data.</text>
</comment>
<dbReference type="Proteomes" id="UP000092993">
    <property type="component" value="Unassembled WGS sequence"/>
</dbReference>
<reference evidence="1 2" key="1">
    <citation type="submission" date="2016-03" db="EMBL/GenBank/DDBJ databases">
        <title>Whole genome sequencing of Grifola frondosa 9006-11.</title>
        <authorList>
            <person name="Min B."/>
            <person name="Park H."/>
            <person name="Kim J.-G."/>
            <person name="Cho H."/>
            <person name="Oh Y.-L."/>
            <person name="Kong W.-S."/>
            <person name="Choi I.-G."/>
        </authorList>
    </citation>
    <scope>NUCLEOTIDE SEQUENCE [LARGE SCALE GENOMIC DNA]</scope>
    <source>
        <strain evidence="1 2">9006-11</strain>
    </source>
</reference>
<dbReference type="EMBL" id="LUGG01000009">
    <property type="protein sequence ID" value="OBZ72168.1"/>
    <property type="molecule type" value="Genomic_DNA"/>
</dbReference>
<evidence type="ECO:0000313" key="1">
    <source>
        <dbReference type="EMBL" id="OBZ72168.1"/>
    </source>
</evidence>
<gene>
    <name evidence="1" type="ORF">A0H81_07369</name>
</gene>
<accession>A0A1C7M5Y0</accession>